<dbReference type="SMART" id="SM00332">
    <property type="entry name" value="PP2Cc"/>
    <property type="match status" value="1"/>
</dbReference>
<accession>A0A1X7TNY3</accession>
<dbReference type="Proteomes" id="UP000007879">
    <property type="component" value="Unassembled WGS sequence"/>
</dbReference>
<comment type="similarity">
    <text evidence="4">Belongs to the PP2C family.</text>
</comment>
<dbReference type="PANTHER" id="PTHR47992">
    <property type="entry name" value="PROTEIN PHOSPHATASE"/>
    <property type="match status" value="1"/>
</dbReference>
<keyword evidence="2 4" id="KW-0378">Hydrolase</keyword>
<keyword evidence="8" id="KW-1185">Reference proteome</keyword>
<evidence type="ECO:0000259" key="6">
    <source>
        <dbReference type="PROSITE" id="PS51746"/>
    </source>
</evidence>
<organism evidence="7">
    <name type="scientific">Amphimedon queenslandica</name>
    <name type="common">Sponge</name>
    <dbReference type="NCBI Taxonomy" id="400682"/>
    <lineage>
        <taxon>Eukaryota</taxon>
        <taxon>Metazoa</taxon>
        <taxon>Porifera</taxon>
        <taxon>Demospongiae</taxon>
        <taxon>Heteroscleromorpha</taxon>
        <taxon>Haplosclerida</taxon>
        <taxon>Niphatidae</taxon>
        <taxon>Amphimedon</taxon>
    </lineage>
</organism>
<name>A0A1X7TNY3_AMPQE</name>
<dbReference type="OrthoDB" id="10025511at2759"/>
<dbReference type="InParanoid" id="A0A1X7TNY3"/>
<dbReference type="EnsemblMetazoa" id="Aqu2.1.16670_001">
    <property type="protein sequence ID" value="Aqu2.1.16670_001"/>
    <property type="gene ID" value="Aqu2.1.16670"/>
</dbReference>
<evidence type="ECO:0000256" key="4">
    <source>
        <dbReference type="RuleBase" id="RU003465"/>
    </source>
</evidence>
<gene>
    <name evidence="7" type="primary">100638314</name>
</gene>
<dbReference type="PROSITE" id="PS51746">
    <property type="entry name" value="PPM_2"/>
    <property type="match status" value="1"/>
</dbReference>
<dbReference type="AlphaFoldDB" id="A0A1X7TNY3"/>
<dbReference type="eggNOG" id="KOG0698">
    <property type="taxonomic scope" value="Eukaryota"/>
</dbReference>
<sequence length="622" mass="67895">MPSTGVTISVTAETNAGGRKHMEDYIAVSLSPKESLLSNPEMREQAFVGVFDGHGGKEAAKYARENLWSVIQDQSNFLTQDPQSVREAISNAYLQLHNTMEESRASWVPNKTGDLSTAGTTASTVIFRKNHIYVANVGDSTGIMGVRNPRYGEPGEPQIIPKLLTKDHKPEDPEEQENIRRLGGEVALSLKGVMRVVWERMRVKSNGKKEIDRIPFLSVARSLGDFWSYSAQSGEYTVSPVPYVYDFPLDLNEQKFIVLASDGLWNVMSPSDVVNFISDFDSKGTSGSNNSSDTNVQRDVVSALIKEALSRWSRKKLQADNIAVLIAYLSEEEEEEETGAPPLFDVVSSANEATEVGSKSAVSCSEEADSRQCVAIPSIPSPGESSLSPSSSLIERKVSVESCSGENESFVRLFPNGSSVEYESMIKYRHKRKSKKKNKKLSKHKTLLPTIGGPPPLQPMSDIHAALPSPPNSDSHSPPVESCIDSSTSGIMDEEYGVRLQKRSKDDGVADDEDEGVSLPEMKKFKEDLPLPIDFSRLRCDRVSTDNSSDSGSSGIVSDMDSASNTEILLSLLTPPPLADSPLLCTTPKLINSSSLPDSNTLNPIDKDLIMECMSSATSQQE</sequence>
<feature type="compositionally biased region" description="Basic residues" evidence="5">
    <location>
        <begin position="429"/>
        <end position="446"/>
    </location>
</feature>
<evidence type="ECO:0000256" key="3">
    <source>
        <dbReference type="ARBA" id="ARBA00022912"/>
    </source>
</evidence>
<dbReference type="Pfam" id="PF00481">
    <property type="entry name" value="PP2C"/>
    <property type="match status" value="1"/>
</dbReference>
<dbReference type="Gene3D" id="3.60.40.10">
    <property type="entry name" value="PPM-type phosphatase domain"/>
    <property type="match status" value="1"/>
</dbReference>
<reference evidence="8" key="1">
    <citation type="journal article" date="2010" name="Nature">
        <title>The Amphimedon queenslandica genome and the evolution of animal complexity.</title>
        <authorList>
            <person name="Srivastava M."/>
            <person name="Simakov O."/>
            <person name="Chapman J."/>
            <person name="Fahey B."/>
            <person name="Gauthier M.E."/>
            <person name="Mitros T."/>
            <person name="Richards G.S."/>
            <person name="Conaco C."/>
            <person name="Dacre M."/>
            <person name="Hellsten U."/>
            <person name="Larroux C."/>
            <person name="Putnam N.H."/>
            <person name="Stanke M."/>
            <person name="Adamska M."/>
            <person name="Darling A."/>
            <person name="Degnan S.M."/>
            <person name="Oakley T.H."/>
            <person name="Plachetzki D.C."/>
            <person name="Zhai Y."/>
            <person name="Adamski M."/>
            <person name="Calcino A."/>
            <person name="Cummins S.F."/>
            <person name="Goodstein D.M."/>
            <person name="Harris C."/>
            <person name="Jackson D.J."/>
            <person name="Leys S.P."/>
            <person name="Shu S."/>
            <person name="Woodcroft B.J."/>
            <person name="Vervoort M."/>
            <person name="Kosik K.S."/>
            <person name="Manning G."/>
            <person name="Degnan B.M."/>
            <person name="Rokhsar D.S."/>
        </authorList>
    </citation>
    <scope>NUCLEOTIDE SEQUENCE [LARGE SCALE GENOMIC DNA]</scope>
</reference>
<reference evidence="7" key="2">
    <citation type="submission" date="2017-05" db="UniProtKB">
        <authorList>
            <consortium name="EnsemblMetazoa"/>
        </authorList>
    </citation>
    <scope>IDENTIFICATION</scope>
</reference>
<keyword evidence="3 4" id="KW-0904">Protein phosphatase</keyword>
<dbReference type="FunCoup" id="A0A1X7TNY3">
    <property type="interactions" value="305"/>
</dbReference>
<proteinExistence type="inferred from homology"/>
<evidence type="ECO:0000256" key="1">
    <source>
        <dbReference type="ARBA" id="ARBA00022723"/>
    </source>
</evidence>
<dbReference type="InterPro" id="IPR015655">
    <property type="entry name" value="PP2C"/>
</dbReference>
<dbReference type="GO" id="GO:0046872">
    <property type="term" value="F:metal ion binding"/>
    <property type="evidence" value="ECO:0007669"/>
    <property type="project" value="UniProtKB-KW"/>
</dbReference>
<evidence type="ECO:0000313" key="8">
    <source>
        <dbReference type="Proteomes" id="UP000007879"/>
    </source>
</evidence>
<dbReference type="GO" id="GO:0004722">
    <property type="term" value="F:protein serine/threonine phosphatase activity"/>
    <property type="evidence" value="ECO:0007669"/>
    <property type="project" value="InterPro"/>
</dbReference>
<dbReference type="STRING" id="400682.A0A1X7TNY3"/>
<dbReference type="PROSITE" id="PS01032">
    <property type="entry name" value="PPM_1"/>
    <property type="match status" value="1"/>
</dbReference>
<evidence type="ECO:0000256" key="2">
    <source>
        <dbReference type="ARBA" id="ARBA00022801"/>
    </source>
</evidence>
<dbReference type="InterPro" id="IPR000222">
    <property type="entry name" value="PP2C_BS"/>
</dbReference>
<dbReference type="InterPro" id="IPR036457">
    <property type="entry name" value="PPM-type-like_dom_sf"/>
</dbReference>
<dbReference type="KEGG" id="aqu:100638314"/>
<dbReference type="EnsemblMetazoa" id="XM_003390090.3">
    <property type="protein sequence ID" value="XP_003390138.2"/>
    <property type="gene ID" value="LOC100638314"/>
</dbReference>
<dbReference type="CDD" id="cd00143">
    <property type="entry name" value="PP2Cc"/>
    <property type="match status" value="1"/>
</dbReference>
<dbReference type="InterPro" id="IPR001932">
    <property type="entry name" value="PPM-type_phosphatase-like_dom"/>
</dbReference>
<feature type="domain" description="PPM-type phosphatase" evidence="6">
    <location>
        <begin position="9"/>
        <end position="329"/>
    </location>
</feature>
<protein>
    <recommendedName>
        <fullName evidence="6">PPM-type phosphatase domain-containing protein</fullName>
    </recommendedName>
</protein>
<evidence type="ECO:0000313" key="7">
    <source>
        <dbReference type="EnsemblMetazoa" id="Aqu2.1.16670_001"/>
    </source>
</evidence>
<evidence type="ECO:0000256" key="5">
    <source>
        <dbReference type="SAM" id="MobiDB-lite"/>
    </source>
</evidence>
<feature type="region of interest" description="Disordered" evidence="5">
    <location>
        <begin position="429"/>
        <end position="488"/>
    </location>
</feature>
<keyword evidence="1" id="KW-0479">Metal-binding</keyword>
<dbReference type="SUPFAM" id="SSF81606">
    <property type="entry name" value="PP2C-like"/>
    <property type="match status" value="1"/>
</dbReference>